<dbReference type="GO" id="GO:0016887">
    <property type="term" value="F:ATP hydrolysis activity"/>
    <property type="evidence" value="ECO:0007669"/>
    <property type="project" value="InterPro"/>
</dbReference>
<accession>A0A6A4PB10</accession>
<keyword evidence="2" id="KW-0472">Membrane</keyword>
<dbReference type="GO" id="GO:0032300">
    <property type="term" value="C:mismatch repair complex"/>
    <property type="evidence" value="ECO:0007669"/>
    <property type="project" value="InterPro"/>
</dbReference>
<dbReference type="InterPro" id="IPR038973">
    <property type="entry name" value="MutL/Mlh/Pms-like"/>
</dbReference>
<evidence type="ECO:0000256" key="1">
    <source>
        <dbReference type="ARBA" id="ARBA00006082"/>
    </source>
</evidence>
<keyword evidence="2" id="KW-0812">Transmembrane</keyword>
<name>A0A6A4PB10_LUPAL</name>
<dbReference type="PANTHER" id="PTHR10073:SF47">
    <property type="entry name" value="DNA MISMATCH REPAIR PROTEIN MLH3"/>
    <property type="match status" value="1"/>
</dbReference>
<dbReference type="PANTHER" id="PTHR10073">
    <property type="entry name" value="DNA MISMATCH REPAIR PROTEIN MLH, PMS, MUTL"/>
    <property type="match status" value="1"/>
</dbReference>
<dbReference type="SUPFAM" id="SSF55874">
    <property type="entry name" value="ATPase domain of HSP90 chaperone/DNA topoisomerase II/histidine kinase"/>
    <property type="match status" value="1"/>
</dbReference>
<evidence type="ECO:0000313" key="4">
    <source>
        <dbReference type="Proteomes" id="UP000447434"/>
    </source>
</evidence>
<proteinExistence type="inferred from homology"/>
<dbReference type="InterPro" id="IPR036890">
    <property type="entry name" value="HATPase_C_sf"/>
</dbReference>
<feature type="transmembrane region" description="Helical" evidence="2">
    <location>
        <begin position="83"/>
        <end position="101"/>
    </location>
</feature>
<comment type="similarity">
    <text evidence="1">Belongs to the DNA mismatch repair MutL/HexB family.</text>
</comment>
<keyword evidence="2" id="KW-1133">Transmembrane helix</keyword>
<evidence type="ECO:0000313" key="3">
    <source>
        <dbReference type="EMBL" id="KAE9596818.1"/>
    </source>
</evidence>
<comment type="caution">
    <text evidence="3">The sequence shown here is derived from an EMBL/GenBank/DDBJ whole genome shotgun (WGS) entry which is preliminary data.</text>
</comment>
<evidence type="ECO:0000256" key="2">
    <source>
        <dbReference type="SAM" id="Phobius"/>
    </source>
</evidence>
<dbReference type="OrthoDB" id="429932at2759"/>
<dbReference type="Proteomes" id="UP000447434">
    <property type="component" value="Chromosome 16"/>
</dbReference>
<dbReference type="GO" id="GO:0006298">
    <property type="term" value="P:mismatch repair"/>
    <property type="evidence" value="ECO:0007669"/>
    <property type="project" value="InterPro"/>
</dbReference>
<dbReference type="EMBL" id="WOCE01000016">
    <property type="protein sequence ID" value="KAE9596818.1"/>
    <property type="molecule type" value="Genomic_DNA"/>
</dbReference>
<dbReference type="Gene3D" id="3.30.565.10">
    <property type="entry name" value="Histidine kinase-like ATPase, C-terminal domain"/>
    <property type="match status" value="1"/>
</dbReference>
<protein>
    <submittedName>
        <fullName evidence="3">Putative DNA mismatch repair protein Mlh3</fullName>
    </submittedName>
</protein>
<organism evidence="3 4">
    <name type="scientific">Lupinus albus</name>
    <name type="common">White lupine</name>
    <name type="synonym">Lupinus termis</name>
    <dbReference type="NCBI Taxonomy" id="3870"/>
    <lineage>
        <taxon>Eukaryota</taxon>
        <taxon>Viridiplantae</taxon>
        <taxon>Streptophyta</taxon>
        <taxon>Embryophyta</taxon>
        <taxon>Tracheophyta</taxon>
        <taxon>Spermatophyta</taxon>
        <taxon>Magnoliopsida</taxon>
        <taxon>eudicotyledons</taxon>
        <taxon>Gunneridae</taxon>
        <taxon>Pentapetalae</taxon>
        <taxon>rosids</taxon>
        <taxon>fabids</taxon>
        <taxon>Fabales</taxon>
        <taxon>Fabaceae</taxon>
        <taxon>Papilionoideae</taxon>
        <taxon>50 kb inversion clade</taxon>
        <taxon>genistoids sensu lato</taxon>
        <taxon>core genistoids</taxon>
        <taxon>Genisteae</taxon>
        <taxon>Lupinus</taxon>
    </lineage>
</organism>
<dbReference type="GO" id="GO:0140664">
    <property type="term" value="F:ATP-dependent DNA damage sensor activity"/>
    <property type="evidence" value="ECO:0007669"/>
    <property type="project" value="InterPro"/>
</dbReference>
<reference evidence="4" key="1">
    <citation type="journal article" date="2020" name="Nat. Commun.">
        <title>Genome sequence of the cluster root forming white lupin.</title>
        <authorList>
            <person name="Hufnagel B."/>
            <person name="Marques A."/>
            <person name="Soriano A."/>
            <person name="Marques L."/>
            <person name="Divol F."/>
            <person name="Doumas P."/>
            <person name="Sallet E."/>
            <person name="Mancinotti D."/>
            <person name="Carrere S."/>
            <person name="Marande W."/>
            <person name="Arribat S."/>
            <person name="Keller J."/>
            <person name="Huneau C."/>
            <person name="Blein T."/>
            <person name="Aime D."/>
            <person name="Laguerre M."/>
            <person name="Taylor J."/>
            <person name="Schubert V."/>
            <person name="Nelson M."/>
            <person name="Geu-Flores F."/>
            <person name="Crespi M."/>
            <person name="Gallardo-Guerrero K."/>
            <person name="Delaux P.-M."/>
            <person name="Salse J."/>
            <person name="Berges H."/>
            <person name="Guyot R."/>
            <person name="Gouzy J."/>
            <person name="Peret B."/>
        </authorList>
    </citation>
    <scope>NUCLEOTIDE SEQUENCE [LARGE SCALE GENOMIC DNA]</scope>
    <source>
        <strain evidence="4">cv. Amiga</strain>
    </source>
</reference>
<keyword evidence="4" id="KW-1185">Reference proteome</keyword>
<gene>
    <name evidence="3" type="ORF">Lalb_Chr16g0380081</name>
</gene>
<dbReference type="AlphaFoldDB" id="A0A6A4PB10"/>
<sequence length="103" mass="11573">MASIIKPLPKSLRSSVRSGIFFFDSTRVVEELVFNSLDARATKVFVFVNIGTCYVKVVDNGGGITRDGLELAGERYGTLHCTFHYLFIFMVDACAFMLFFLRS</sequence>
<dbReference type="Pfam" id="PF13589">
    <property type="entry name" value="HATPase_c_3"/>
    <property type="match status" value="1"/>
</dbReference>